<sequence length="89" mass="10249">MGLTKHARQRIQQRGISTEAVDAILTYGTRRRHRGADIYYLDKKSRRRLAGAFGRERYSKLERALDSYVVVSDDGAIVTAAHRLNRLKF</sequence>
<dbReference type="InterPro" id="IPR025354">
    <property type="entry name" value="DUF4258"/>
</dbReference>
<dbReference type="AlphaFoldDB" id="A0A2W5L3B1"/>
<evidence type="ECO:0008006" key="3">
    <source>
        <dbReference type="Google" id="ProtNLM"/>
    </source>
</evidence>
<dbReference type="Proteomes" id="UP000248597">
    <property type="component" value="Unassembled WGS sequence"/>
</dbReference>
<dbReference type="Pfam" id="PF14076">
    <property type="entry name" value="DUF4258"/>
    <property type="match status" value="1"/>
</dbReference>
<protein>
    <recommendedName>
        <fullName evidence="3">DUF4258 domain-containing protein</fullName>
    </recommendedName>
</protein>
<evidence type="ECO:0000313" key="1">
    <source>
        <dbReference type="EMBL" id="PZQ23676.1"/>
    </source>
</evidence>
<organism evidence="1 2">
    <name type="scientific">Sphingopyxis macrogoltabida</name>
    <name type="common">Sphingomonas macrogoltabidus</name>
    <dbReference type="NCBI Taxonomy" id="33050"/>
    <lineage>
        <taxon>Bacteria</taxon>
        <taxon>Pseudomonadati</taxon>
        <taxon>Pseudomonadota</taxon>
        <taxon>Alphaproteobacteria</taxon>
        <taxon>Sphingomonadales</taxon>
        <taxon>Sphingomonadaceae</taxon>
        <taxon>Sphingopyxis</taxon>
    </lineage>
</organism>
<dbReference type="EMBL" id="QFPJ01000006">
    <property type="protein sequence ID" value="PZQ23676.1"/>
    <property type="molecule type" value="Genomic_DNA"/>
</dbReference>
<comment type="caution">
    <text evidence="1">The sequence shown here is derived from an EMBL/GenBank/DDBJ whole genome shotgun (WGS) entry which is preliminary data.</text>
</comment>
<accession>A0A2W5L3B1</accession>
<name>A0A2W5L3B1_SPHMC</name>
<reference evidence="1 2" key="1">
    <citation type="submission" date="2017-08" db="EMBL/GenBank/DDBJ databases">
        <title>Infants hospitalized years apart are colonized by the same room-sourced microbial strains.</title>
        <authorList>
            <person name="Brooks B."/>
            <person name="Olm M.R."/>
            <person name="Firek B.A."/>
            <person name="Baker R."/>
            <person name="Thomas B.C."/>
            <person name="Morowitz M.J."/>
            <person name="Banfield J.F."/>
        </authorList>
    </citation>
    <scope>NUCLEOTIDE SEQUENCE [LARGE SCALE GENOMIC DNA]</scope>
    <source>
        <strain evidence="1">S2_005_003_R2_47</strain>
    </source>
</reference>
<proteinExistence type="predicted"/>
<evidence type="ECO:0000313" key="2">
    <source>
        <dbReference type="Proteomes" id="UP000248597"/>
    </source>
</evidence>
<gene>
    <name evidence="1" type="ORF">DI569_03540</name>
</gene>